<dbReference type="EMBL" id="BMNQ01000002">
    <property type="protein sequence ID" value="GGJ83329.1"/>
    <property type="molecule type" value="Genomic_DNA"/>
</dbReference>
<dbReference type="GO" id="GO:0005886">
    <property type="term" value="C:plasma membrane"/>
    <property type="evidence" value="ECO:0007669"/>
    <property type="project" value="UniProtKB-SubCell"/>
</dbReference>
<sequence>MADNFKSGFITIIGRPNVGKSTFMNRMIGQKIAIMSDKVQTTRNRIQGVLTSEDTQLVFIDTPGIHKPKHRLGHFMVQVAEDTLNEVDAVLFMINAKEGYGKGDQYILDRLQKVKRPVFLVINKTDLIHPDDLLPLINDYKDKYDFEEVIPISALQGNNLTHLLSELKKHIPEGPQYYPEDHVTDHPERFIIAELIREKVLQLTMEEVPHSIAVVLENMEERASNTVFIQATIITERQSQKGIVIGKQGTMLKNIGKNARRDIETLLGSKVYLELWVKVRKDWRNKQSQLHEFGFRSDEY</sequence>
<keyword evidence="5 8" id="KW-0694">RNA-binding</keyword>
<feature type="binding site" evidence="8">
    <location>
        <begin position="61"/>
        <end position="65"/>
    </location>
    <ligand>
        <name>GTP</name>
        <dbReference type="ChEBI" id="CHEBI:37565"/>
    </ligand>
</feature>
<dbReference type="InterPro" id="IPR005225">
    <property type="entry name" value="Small_GTP-bd"/>
</dbReference>
<dbReference type="InterPro" id="IPR009019">
    <property type="entry name" value="KH_sf_prok-type"/>
</dbReference>
<feature type="binding site" evidence="8">
    <location>
        <begin position="123"/>
        <end position="126"/>
    </location>
    <ligand>
        <name>GTP</name>
        <dbReference type="ChEBI" id="CHEBI:37565"/>
    </ligand>
</feature>
<dbReference type="InterPro" id="IPR015946">
    <property type="entry name" value="KH_dom-like_a/b"/>
</dbReference>
<evidence type="ECO:0000256" key="9">
    <source>
        <dbReference type="PROSITE-ProRule" id="PRU01050"/>
    </source>
</evidence>
<keyword evidence="7 8" id="KW-0472">Membrane</keyword>
<dbReference type="RefSeq" id="WP_188631217.1">
    <property type="nucleotide sequence ID" value="NZ_BMNQ01000002.1"/>
</dbReference>
<dbReference type="SUPFAM" id="SSF54814">
    <property type="entry name" value="Prokaryotic type KH domain (KH-domain type II)"/>
    <property type="match status" value="1"/>
</dbReference>
<evidence type="ECO:0000256" key="8">
    <source>
        <dbReference type="HAMAP-Rule" id="MF_00367"/>
    </source>
</evidence>
<evidence type="ECO:0000313" key="13">
    <source>
        <dbReference type="EMBL" id="GGJ83329.1"/>
    </source>
</evidence>
<evidence type="ECO:0000256" key="7">
    <source>
        <dbReference type="ARBA" id="ARBA00023136"/>
    </source>
</evidence>
<dbReference type="InterPro" id="IPR004044">
    <property type="entry name" value="KH_dom_type_2"/>
</dbReference>
<dbReference type="NCBIfam" id="TIGR00231">
    <property type="entry name" value="small_GTP"/>
    <property type="match status" value="1"/>
</dbReference>
<evidence type="ECO:0000259" key="11">
    <source>
        <dbReference type="PROSITE" id="PS50823"/>
    </source>
</evidence>
<dbReference type="PANTHER" id="PTHR42698:SF1">
    <property type="entry name" value="GTPASE ERA, MITOCHONDRIAL"/>
    <property type="match status" value="1"/>
</dbReference>
<dbReference type="GO" id="GO:0005525">
    <property type="term" value="F:GTP binding"/>
    <property type="evidence" value="ECO:0007669"/>
    <property type="project" value="UniProtKB-UniRule"/>
</dbReference>
<name>A0A917UT65_9BACI</name>
<dbReference type="Pfam" id="PF01926">
    <property type="entry name" value="MMR_HSR1"/>
    <property type="match status" value="1"/>
</dbReference>
<evidence type="ECO:0000256" key="3">
    <source>
        <dbReference type="ARBA" id="ARBA00022517"/>
    </source>
</evidence>
<proteinExistence type="inferred from homology"/>
<feature type="region of interest" description="G3" evidence="9">
    <location>
        <begin position="61"/>
        <end position="64"/>
    </location>
</feature>
<dbReference type="Proteomes" id="UP000658382">
    <property type="component" value="Unassembled WGS sequence"/>
</dbReference>
<evidence type="ECO:0000256" key="10">
    <source>
        <dbReference type="RuleBase" id="RU003761"/>
    </source>
</evidence>
<evidence type="ECO:0000259" key="12">
    <source>
        <dbReference type="PROSITE" id="PS51713"/>
    </source>
</evidence>
<dbReference type="FunFam" id="3.40.50.300:FF:000094">
    <property type="entry name" value="GTPase Era"/>
    <property type="match status" value="1"/>
</dbReference>
<feature type="region of interest" description="G2" evidence="9">
    <location>
        <begin position="40"/>
        <end position="44"/>
    </location>
</feature>
<dbReference type="Pfam" id="PF07650">
    <property type="entry name" value="KH_2"/>
    <property type="match status" value="1"/>
</dbReference>
<dbReference type="InterPro" id="IPR006073">
    <property type="entry name" value="GTP-bd"/>
</dbReference>
<dbReference type="GO" id="GO:0005829">
    <property type="term" value="C:cytosol"/>
    <property type="evidence" value="ECO:0007669"/>
    <property type="project" value="TreeGrafter"/>
</dbReference>
<feature type="region of interest" description="G4" evidence="9">
    <location>
        <begin position="123"/>
        <end position="126"/>
    </location>
</feature>
<dbReference type="PROSITE" id="PS50823">
    <property type="entry name" value="KH_TYPE_2"/>
    <property type="match status" value="1"/>
</dbReference>
<feature type="binding site" evidence="8">
    <location>
        <begin position="14"/>
        <end position="21"/>
    </location>
    <ligand>
        <name>GTP</name>
        <dbReference type="ChEBI" id="CHEBI:37565"/>
    </ligand>
</feature>
<dbReference type="CDD" id="cd22534">
    <property type="entry name" value="KH-II_Era"/>
    <property type="match status" value="1"/>
</dbReference>
<dbReference type="GO" id="GO:0070181">
    <property type="term" value="F:small ribosomal subunit rRNA binding"/>
    <property type="evidence" value="ECO:0007669"/>
    <property type="project" value="UniProtKB-UniRule"/>
</dbReference>
<comment type="subunit">
    <text evidence="8">Monomer.</text>
</comment>
<dbReference type="GO" id="GO:0043024">
    <property type="term" value="F:ribosomal small subunit binding"/>
    <property type="evidence" value="ECO:0007669"/>
    <property type="project" value="TreeGrafter"/>
</dbReference>
<evidence type="ECO:0000256" key="5">
    <source>
        <dbReference type="ARBA" id="ARBA00022884"/>
    </source>
</evidence>
<keyword evidence="3 8" id="KW-0690">Ribosome biogenesis</keyword>
<dbReference type="SUPFAM" id="SSF52540">
    <property type="entry name" value="P-loop containing nucleoside triphosphate hydrolases"/>
    <property type="match status" value="1"/>
</dbReference>
<evidence type="ECO:0000256" key="2">
    <source>
        <dbReference type="ARBA" id="ARBA00020484"/>
    </source>
</evidence>
<comment type="caution">
    <text evidence="13">The sequence shown here is derived from an EMBL/GenBank/DDBJ whole genome shotgun (WGS) entry which is preliminary data.</text>
</comment>
<dbReference type="PANTHER" id="PTHR42698">
    <property type="entry name" value="GTPASE ERA"/>
    <property type="match status" value="1"/>
</dbReference>
<reference evidence="13" key="2">
    <citation type="submission" date="2020-09" db="EMBL/GenBank/DDBJ databases">
        <authorList>
            <person name="Sun Q."/>
            <person name="Ohkuma M."/>
        </authorList>
    </citation>
    <scope>NUCLEOTIDE SEQUENCE</scope>
    <source>
        <strain evidence="13">JCM 12580</strain>
    </source>
</reference>
<gene>
    <name evidence="8 13" type="primary">era</name>
    <name evidence="13" type="ORF">GCM10007063_02290</name>
</gene>
<dbReference type="InterPro" id="IPR030388">
    <property type="entry name" value="G_ERA_dom"/>
</dbReference>
<dbReference type="InterPro" id="IPR027417">
    <property type="entry name" value="P-loop_NTPase"/>
</dbReference>
<feature type="domain" description="KH type-2" evidence="11">
    <location>
        <begin position="204"/>
        <end position="281"/>
    </location>
</feature>
<comment type="function">
    <text evidence="8">An essential GTPase that binds both GDP and GTP, with rapid nucleotide exchange. Plays a role in 16S rRNA processing and 30S ribosomal subunit biogenesis and possibly also in cell cycle regulation and energy metabolism.</text>
</comment>
<keyword evidence="8" id="KW-0699">rRNA-binding</keyword>
<keyword evidence="8" id="KW-0963">Cytoplasm</keyword>
<keyword evidence="4 8" id="KW-0547">Nucleotide-binding</keyword>
<dbReference type="NCBIfam" id="NF000908">
    <property type="entry name" value="PRK00089.1"/>
    <property type="match status" value="1"/>
</dbReference>
<feature type="domain" description="Era-type G" evidence="12">
    <location>
        <begin position="6"/>
        <end position="173"/>
    </location>
</feature>
<dbReference type="GO" id="GO:0003924">
    <property type="term" value="F:GTPase activity"/>
    <property type="evidence" value="ECO:0007669"/>
    <property type="project" value="UniProtKB-UniRule"/>
</dbReference>
<accession>A0A917UT65</accession>
<evidence type="ECO:0000256" key="4">
    <source>
        <dbReference type="ARBA" id="ARBA00022741"/>
    </source>
</evidence>
<evidence type="ECO:0000313" key="14">
    <source>
        <dbReference type="Proteomes" id="UP000658382"/>
    </source>
</evidence>
<comment type="similarity">
    <text evidence="1 8 9 10">Belongs to the TRAFAC class TrmE-Era-EngA-EngB-Septin-like GTPase superfamily. Era GTPase family.</text>
</comment>
<keyword evidence="14" id="KW-1185">Reference proteome</keyword>
<evidence type="ECO:0000256" key="1">
    <source>
        <dbReference type="ARBA" id="ARBA00007921"/>
    </source>
</evidence>
<feature type="region of interest" description="G1" evidence="9">
    <location>
        <begin position="14"/>
        <end position="21"/>
    </location>
</feature>
<reference evidence="13" key="1">
    <citation type="journal article" date="2014" name="Int. J. Syst. Evol. Microbiol.">
        <title>Complete genome sequence of Corynebacterium casei LMG S-19264T (=DSM 44701T), isolated from a smear-ripened cheese.</title>
        <authorList>
            <consortium name="US DOE Joint Genome Institute (JGI-PGF)"/>
            <person name="Walter F."/>
            <person name="Albersmeier A."/>
            <person name="Kalinowski J."/>
            <person name="Ruckert C."/>
        </authorList>
    </citation>
    <scope>NUCLEOTIDE SEQUENCE</scope>
    <source>
        <strain evidence="13">JCM 12580</strain>
    </source>
</reference>
<dbReference type="HAMAP" id="MF_00367">
    <property type="entry name" value="GTPase_Era"/>
    <property type="match status" value="1"/>
</dbReference>
<protein>
    <recommendedName>
        <fullName evidence="2 8">GTPase Era</fullName>
    </recommendedName>
</protein>
<feature type="region of interest" description="G5" evidence="9">
    <location>
        <begin position="152"/>
        <end position="154"/>
    </location>
</feature>
<evidence type="ECO:0000256" key="6">
    <source>
        <dbReference type="ARBA" id="ARBA00023134"/>
    </source>
</evidence>
<dbReference type="Gene3D" id="3.30.300.20">
    <property type="match status" value="1"/>
</dbReference>
<dbReference type="InterPro" id="IPR005662">
    <property type="entry name" value="GTPase_Era-like"/>
</dbReference>
<dbReference type="PROSITE" id="PS51713">
    <property type="entry name" value="G_ERA"/>
    <property type="match status" value="1"/>
</dbReference>
<dbReference type="CDD" id="cd04163">
    <property type="entry name" value="Era"/>
    <property type="match status" value="1"/>
</dbReference>
<dbReference type="Gene3D" id="3.40.50.300">
    <property type="entry name" value="P-loop containing nucleotide triphosphate hydrolases"/>
    <property type="match status" value="1"/>
</dbReference>
<dbReference type="AlphaFoldDB" id="A0A917UT65"/>
<dbReference type="NCBIfam" id="TIGR00436">
    <property type="entry name" value="era"/>
    <property type="match status" value="1"/>
</dbReference>
<comment type="subcellular location">
    <subcellularLocation>
        <location evidence="8">Cytoplasm</location>
    </subcellularLocation>
    <subcellularLocation>
        <location evidence="8">Cell membrane</location>
        <topology evidence="8">Peripheral membrane protein</topology>
    </subcellularLocation>
</comment>
<dbReference type="FunFam" id="3.30.300.20:FF:000003">
    <property type="entry name" value="GTPase Era"/>
    <property type="match status" value="1"/>
</dbReference>
<keyword evidence="8" id="KW-1003">Cell membrane</keyword>
<organism evidence="13 14">
    <name type="scientific">Lentibacillus kapialis</name>
    <dbReference type="NCBI Taxonomy" id="340214"/>
    <lineage>
        <taxon>Bacteria</taxon>
        <taxon>Bacillati</taxon>
        <taxon>Bacillota</taxon>
        <taxon>Bacilli</taxon>
        <taxon>Bacillales</taxon>
        <taxon>Bacillaceae</taxon>
        <taxon>Lentibacillus</taxon>
    </lineage>
</organism>
<dbReference type="GO" id="GO:0000028">
    <property type="term" value="P:ribosomal small subunit assembly"/>
    <property type="evidence" value="ECO:0007669"/>
    <property type="project" value="TreeGrafter"/>
</dbReference>
<keyword evidence="6 8" id="KW-0342">GTP-binding</keyword>